<dbReference type="InterPro" id="IPR017437">
    <property type="entry name" value="ATP-NAD_kinase_PpnK-typ_C"/>
</dbReference>
<comment type="function">
    <text evidence="9">Involved in the regulation of the intracellular balance of NAD and NADP, and is a key enzyme in the biosynthesis of NADP. Catalyzes specifically the phosphorylation on 2'-hydroxyl of the adenosine moiety of NAD to yield NADP.</text>
</comment>
<dbReference type="GO" id="GO:0006741">
    <property type="term" value="P:NADP+ biosynthetic process"/>
    <property type="evidence" value="ECO:0007669"/>
    <property type="project" value="UniProtKB-UniRule"/>
</dbReference>
<dbReference type="OrthoDB" id="9774737at2"/>
<dbReference type="RefSeq" id="WP_093536874.1">
    <property type="nucleotide sequence ID" value="NZ_FOXU01000003.1"/>
</dbReference>
<evidence type="ECO:0000256" key="9">
    <source>
        <dbReference type="HAMAP-Rule" id="MF_00361"/>
    </source>
</evidence>
<accession>A0A1I5YNY7</accession>
<evidence type="ECO:0000256" key="5">
    <source>
        <dbReference type="ARBA" id="ARBA00022840"/>
    </source>
</evidence>
<comment type="caution">
    <text evidence="9">Lacks conserved residue(s) required for the propagation of feature annotation.</text>
</comment>
<evidence type="ECO:0000313" key="10">
    <source>
        <dbReference type="EMBL" id="SFQ45830.1"/>
    </source>
</evidence>
<dbReference type="HAMAP" id="MF_00361">
    <property type="entry name" value="NAD_kinase"/>
    <property type="match status" value="1"/>
</dbReference>
<comment type="catalytic activity">
    <reaction evidence="8 9">
        <text>NAD(+) + ATP = ADP + NADP(+) + H(+)</text>
        <dbReference type="Rhea" id="RHEA:18629"/>
        <dbReference type="ChEBI" id="CHEBI:15378"/>
        <dbReference type="ChEBI" id="CHEBI:30616"/>
        <dbReference type="ChEBI" id="CHEBI:57540"/>
        <dbReference type="ChEBI" id="CHEBI:58349"/>
        <dbReference type="ChEBI" id="CHEBI:456216"/>
        <dbReference type="EC" id="2.7.1.23"/>
    </reaction>
</comment>
<feature type="binding site" evidence="9">
    <location>
        <position position="187"/>
    </location>
    <ligand>
        <name>NAD(+)</name>
        <dbReference type="ChEBI" id="CHEBI:57540"/>
    </ligand>
</feature>
<evidence type="ECO:0000256" key="4">
    <source>
        <dbReference type="ARBA" id="ARBA00022777"/>
    </source>
</evidence>
<reference evidence="11" key="1">
    <citation type="submission" date="2016-10" db="EMBL/GenBank/DDBJ databases">
        <authorList>
            <person name="Varghese N."/>
            <person name="Submissions S."/>
        </authorList>
    </citation>
    <scope>NUCLEOTIDE SEQUENCE [LARGE SCALE GENOMIC DNA]</scope>
    <source>
        <strain evidence="11">DSM 11706</strain>
    </source>
</reference>
<dbReference type="GO" id="GO:0046872">
    <property type="term" value="F:metal ion binding"/>
    <property type="evidence" value="ECO:0007669"/>
    <property type="project" value="UniProtKB-UniRule"/>
</dbReference>
<keyword evidence="11" id="KW-1185">Reference proteome</keyword>
<dbReference type="EMBL" id="FOXU01000003">
    <property type="protein sequence ID" value="SFQ45830.1"/>
    <property type="molecule type" value="Genomic_DNA"/>
</dbReference>
<dbReference type="AlphaFoldDB" id="A0A1I5YNY7"/>
<keyword evidence="5 9" id="KW-0067">ATP-binding</keyword>
<dbReference type="GO" id="GO:0051287">
    <property type="term" value="F:NAD binding"/>
    <property type="evidence" value="ECO:0007669"/>
    <property type="project" value="UniProtKB-ARBA"/>
</dbReference>
<dbReference type="Proteomes" id="UP000198734">
    <property type="component" value="Unassembled WGS sequence"/>
</dbReference>
<dbReference type="GO" id="GO:0019674">
    <property type="term" value="P:NAD+ metabolic process"/>
    <property type="evidence" value="ECO:0007669"/>
    <property type="project" value="InterPro"/>
</dbReference>
<feature type="binding site" evidence="9">
    <location>
        <begin position="123"/>
        <end position="124"/>
    </location>
    <ligand>
        <name>NAD(+)</name>
        <dbReference type="ChEBI" id="CHEBI:57540"/>
    </ligand>
</feature>
<feature type="binding site" evidence="9">
    <location>
        <position position="152"/>
    </location>
    <ligand>
        <name>NAD(+)</name>
        <dbReference type="ChEBI" id="CHEBI:57540"/>
    </ligand>
</feature>
<dbReference type="PANTHER" id="PTHR20275:SF9">
    <property type="entry name" value="NAD KINASE 2"/>
    <property type="match status" value="1"/>
</dbReference>
<dbReference type="EC" id="2.7.1.23" evidence="9"/>
<dbReference type="PANTHER" id="PTHR20275">
    <property type="entry name" value="NAD KINASE"/>
    <property type="match status" value="1"/>
</dbReference>
<evidence type="ECO:0000256" key="1">
    <source>
        <dbReference type="ARBA" id="ARBA00022490"/>
    </source>
</evidence>
<keyword evidence="4 9" id="KW-0418">Kinase</keyword>
<evidence type="ECO:0000313" key="11">
    <source>
        <dbReference type="Proteomes" id="UP000198734"/>
    </source>
</evidence>
<keyword evidence="1 9" id="KW-0963">Cytoplasm</keyword>
<keyword evidence="3 9" id="KW-0547">Nucleotide-binding</keyword>
<dbReference type="InterPro" id="IPR017438">
    <property type="entry name" value="ATP-NAD_kinase_N"/>
</dbReference>
<feature type="binding site" evidence="9">
    <location>
        <begin position="51"/>
        <end position="52"/>
    </location>
    <ligand>
        <name>NAD(+)</name>
        <dbReference type="ChEBI" id="CHEBI:57540"/>
    </ligand>
</feature>
<dbReference type="InterPro" id="IPR016064">
    <property type="entry name" value="NAD/diacylglycerol_kinase_sf"/>
</dbReference>
<comment type="similarity">
    <text evidence="9">Belongs to the NAD kinase family.</text>
</comment>
<evidence type="ECO:0000256" key="3">
    <source>
        <dbReference type="ARBA" id="ARBA00022741"/>
    </source>
</evidence>
<organism evidence="10 11">
    <name type="scientific">Psychrobacillus psychrotolerans</name>
    <dbReference type="NCBI Taxonomy" id="126156"/>
    <lineage>
        <taxon>Bacteria</taxon>
        <taxon>Bacillati</taxon>
        <taxon>Bacillota</taxon>
        <taxon>Bacilli</taxon>
        <taxon>Bacillales</taxon>
        <taxon>Bacillaceae</taxon>
        <taxon>Psychrobacillus</taxon>
    </lineage>
</organism>
<dbReference type="NCBIfam" id="NF002902">
    <property type="entry name" value="PRK03501.1"/>
    <property type="match status" value="1"/>
</dbReference>
<feature type="active site" description="Proton acceptor" evidence="9">
    <location>
        <position position="51"/>
    </location>
</feature>
<dbReference type="InterPro" id="IPR002504">
    <property type="entry name" value="NADK"/>
</dbReference>
<feature type="binding site" evidence="9">
    <location>
        <begin position="163"/>
        <end position="168"/>
    </location>
    <ligand>
        <name>NAD(+)</name>
        <dbReference type="ChEBI" id="CHEBI:57540"/>
    </ligand>
</feature>
<dbReference type="GO" id="GO:0003951">
    <property type="term" value="F:NAD+ kinase activity"/>
    <property type="evidence" value="ECO:0007669"/>
    <property type="project" value="UniProtKB-UniRule"/>
</dbReference>
<dbReference type="SUPFAM" id="SSF111331">
    <property type="entry name" value="NAD kinase/diacylglycerol kinase-like"/>
    <property type="match status" value="1"/>
</dbReference>
<comment type="cofactor">
    <cofactor evidence="9">
        <name>a divalent metal cation</name>
        <dbReference type="ChEBI" id="CHEBI:60240"/>
    </cofactor>
</comment>
<evidence type="ECO:0000256" key="8">
    <source>
        <dbReference type="ARBA" id="ARBA00047925"/>
    </source>
</evidence>
<proteinExistence type="inferred from homology"/>
<name>A0A1I5YNY7_9BACI</name>
<evidence type="ECO:0000256" key="7">
    <source>
        <dbReference type="ARBA" id="ARBA00023027"/>
    </source>
</evidence>
<keyword evidence="6 9" id="KW-0521">NADP</keyword>
<dbReference type="Gene3D" id="3.40.50.10330">
    <property type="entry name" value="Probable inorganic polyphosphate/atp-NAD kinase, domain 1"/>
    <property type="match status" value="1"/>
</dbReference>
<dbReference type="GO" id="GO:0005524">
    <property type="term" value="F:ATP binding"/>
    <property type="evidence" value="ECO:0007669"/>
    <property type="project" value="UniProtKB-KW"/>
</dbReference>
<feature type="binding site" evidence="9">
    <location>
        <position position="150"/>
    </location>
    <ligand>
        <name>NAD(+)</name>
        <dbReference type="ChEBI" id="CHEBI:57540"/>
    </ligand>
</feature>
<evidence type="ECO:0000256" key="6">
    <source>
        <dbReference type="ARBA" id="ARBA00022857"/>
    </source>
</evidence>
<protein>
    <recommendedName>
        <fullName evidence="9">NAD kinase</fullName>
        <ecNumber evidence="9">2.7.1.23</ecNumber>
    </recommendedName>
    <alternativeName>
        <fullName evidence="9">ATP-dependent NAD kinase</fullName>
    </alternativeName>
</protein>
<comment type="subcellular location">
    <subcellularLocation>
        <location evidence="9">Cytoplasm</location>
    </subcellularLocation>
</comment>
<dbReference type="Gene3D" id="2.60.200.30">
    <property type="entry name" value="Probable inorganic polyphosphate/atp-NAD kinase, domain 2"/>
    <property type="match status" value="1"/>
</dbReference>
<sequence>MPSKNAIYLYTKNDTKSLQRKESISEAIHTHGFTVVEDPQLASIIVSIGTDGSFLQAVRKTGFRQDCLYAGISTTDTLSMYCDFLADDIEAMAEAVLTKNIQVRKYPLLEISVNNDPKFLCLNEFTIRSNIIKAFVLDIIIDHKHFESFRGDGMVISTPTGSSGYNKSLNGAVVDPLLPCIQVAEIASVNSNDYRTLGSSFILSGERTLELRLHKDWNDYPSMSTDNEALSIQHVENVSICLSDKIIKTVKMKDNSYWEKVKRSFL</sequence>
<keyword evidence="7 9" id="KW-0520">NAD</keyword>
<dbReference type="Pfam" id="PF20143">
    <property type="entry name" value="NAD_kinase_C"/>
    <property type="match status" value="1"/>
</dbReference>
<dbReference type="STRING" id="126156.SAMN05421670_2135"/>
<keyword evidence="2 9" id="KW-0808">Transferase</keyword>
<gene>
    <name evidence="9" type="primary">nadK</name>
    <name evidence="10" type="ORF">SAMN05421670_2135</name>
</gene>
<evidence type="ECO:0000256" key="2">
    <source>
        <dbReference type="ARBA" id="ARBA00022679"/>
    </source>
</evidence>
<dbReference type="GO" id="GO:0005737">
    <property type="term" value="C:cytoplasm"/>
    <property type="evidence" value="ECO:0007669"/>
    <property type="project" value="UniProtKB-SubCell"/>
</dbReference>